<feature type="domain" description="Fringe-like glycosyltransferase" evidence="13">
    <location>
        <begin position="84"/>
        <end position="205"/>
    </location>
</feature>
<keyword evidence="11 12" id="KW-0472">Membrane</keyword>
<evidence type="ECO:0000313" key="14">
    <source>
        <dbReference type="EMBL" id="CAF1654161.1"/>
    </source>
</evidence>
<evidence type="ECO:0000256" key="8">
    <source>
        <dbReference type="ARBA" id="ARBA00022741"/>
    </source>
</evidence>
<dbReference type="EMBL" id="CAJNOR010010477">
    <property type="protein sequence ID" value="CAF1654161.1"/>
    <property type="molecule type" value="Genomic_DNA"/>
</dbReference>
<keyword evidence="6" id="KW-0808">Transferase</keyword>
<keyword evidence="7 12" id="KW-0812">Transmembrane</keyword>
<sequence length="315" mass="36411">MDILRFRRLLIYFTFVCICISILFSLVPLRTVIIRYHFYETESSLIFNTSSRYQSNLTNCWTELDYQLWKSEKYFSASKSRGNIVYMVVTGNSFLRSRCDIIMCTFGVTIHPSRLFFIGETTFESRLPIYNVIPGELQQSISRSQSMQKLARGLSLVVEKISESDEKNDIKWIVVMDDDTFISPPNLNILVSQYDSQHLLIIGQSTCGIGFCGGAGYVISRGVFRQFPSFIHKCRPLPGIAESDQFIPLCIKNRTKVEFVNRKEFNSQPPEFYSTDFGYKDHPDGFGQAVSFHYIRPGEKYVALWRLHQAFMKPC</sequence>
<dbReference type="PANTHER" id="PTHR23033">
    <property type="entry name" value="BETA1,3-GALACTOSYLTRANSFERASE"/>
    <property type="match status" value="1"/>
</dbReference>
<dbReference type="GO" id="GO:0000166">
    <property type="term" value="F:nucleotide binding"/>
    <property type="evidence" value="ECO:0007669"/>
    <property type="project" value="UniProtKB-KW"/>
</dbReference>
<evidence type="ECO:0000256" key="11">
    <source>
        <dbReference type="ARBA" id="ARBA00023136"/>
    </source>
</evidence>
<keyword evidence="8" id="KW-0547">Nucleotide-binding</keyword>
<comment type="pathway">
    <text evidence="2">Protein modification; protein glycosylation.</text>
</comment>
<organism evidence="14 15">
    <name type="scientific">Adineta ricciae</name>
    <name type="common">Rotifer</name>
    <dbReference type="NCBI Taxonomy" id="249248"/>
    <lineage>
        <taxon>Eukaryota</taxon>
        <taxon>Metazoa</taxon>
        <taxon>Spiralia</taxon>
        <taxon>Gnathifera</taxon>
        <taxon>Rotifera</taxon>
        <taxon>Eurotatoria</taxon>
        <taxon>Bdelloidea</taxon>
        <taxon>Adinetida</taxon>
        <taxon>Adinetidae</taxon>
        <taxon>Adineta</taxon>
    </lineage>
</organism>
<keyword evidence="10 12" id="KW-1133">Transmembrane helix</keyword>
<comment type="similarity">
    <text evidence="3">Belongs to the glycosyltransferase 31 family. Beta3-Gal-T subfamily.</text>
</comment>
<keyword evidence="5" id="KW-0328">Glycosyltransferase</keyword>
<evidence type="ECO:0000256" key="12">
    <source>
        <dbReference type="SAM" id="Phobius"/>
    </source>
</evidence>
<keyword evidence="9" id="KW-0735">Signal-anchor</keyword>
<dbReference type="EC" id="2.4.1.122" evidence="4"/>
<dbReference type="Proteomes" id="UP000663828">
    <property type="component" value="Unassembled WGS sequence"/>
</dbReference>
<keyword evidence="15" id="KW-1185">Reference proteome</keyword>
<comment type="subcellular location">
    <subcellularLocation>
        <location evidence="1">Membrane</location>
        <topology evidence="1">Single-pass type II membrane protein</topology>
    </subcellularLocation>
</comment>
<feature type="transmembrane region" description="Helical" evidence="12">
    <location>
        <begin position="9"/>
        <end position="29"/>
    </location>
</feature>
<evidence type="ECO:0000256" key="6">
    <source>
        <dbReference type="ARBA" id="ARBA00022679"/>
    </source>
</evidence>
<dbReference type="Pfam" id="PF02434">
    <property type="entry name" value="Fringe"/>
    <property type="match status" value="1"/>
</dbReference>
<evidence type="ECO:0000256" key="4">
    <source>
        <dbReference type="ARBA" id="ARBA00012557"/>
    </source>
</evidence>
<accession>A0A816F375</accession>
<evidence type="ECO:0000256" key="3">
    <source>
        <dbReference type="ARBA" id="ARBA00006462"/>
    </source>
</evidence>
<gene>
    <name evidence="14" type="ORF">XAT740_LOCUS55584</name>
</gene>
<evidence type="ECO:0000256" key="1">
    <source>
        <dbReference type="ARBA" id="ARBA00004606"/>
    </source>
</evidence>
<dbReference type="AlphaFoldDB" id="A0A816F375"/>
<evidence type="ECO:0000313" key="15">
    <source>
        <dbReference type="Proteomes" id="UP000663828"/>
    </source>
</evidence>
<dbReference type="GO" id="GO:0016263">
    <property type="term" value="F:glycoprotein-N-acetylgalactosamine 3-beta-galactosyltransferase activity"/>
    <property type="evidence" value="ECO:0007669"/>
    <property type="project" value="UniProtKB-EC"/>
</dbReference>
<dbReference type="GO" id="GO:0016020">
    <property type="term" value="C:membrane"/>
    <property type="evidence" value="ECO:0007669"/>
    <property type="project" value="UniProtKB-SubCell"/>
</dbReference>
<evidence type="ECO:0000256" key="2">
    <source>
        <dbReference type="ARBA" id="ARBA00004922"/>
    </source>
</evidence>
<evidence type="ECO:0000256" key="7">
    <source>
        <dbReference type="ARBA" id="ARBA00022692"/>
    </source>
</evidence>
<comment type="caution">
    <text evidence="14">The sequence shown here is derived from an EMBL/GenBank/DDBJ whole genome shotgun (WGS) entry which is preliminary data.</text>
</comment>
<dbReference type="InterPro" id="IPR003378">
    <property type="entry name" value="Fringe-like_glycosylTrfase"/>
</dbReference>
<reference evidence="14" key="1">
    <citation type="submission" date="2021-02" db="EMBL/GenBank/DDBJ databases">
        <authorList>
            <person name="Nowell W R."/>
        </authorList>
    </citation>
    <scope>NUCLEOTIDE SEQUENCE</scope>
</reference>
<proteinExistence type="inferred from homology"/>
<evidence type="ECO:0000256" key="10">
    <source>
        <dbReference type="ARBA" id="ARBA00022989"/>
    </source>
</evidence>
<evidence type="ECO:0000256" key="5">
    <source>
        <dbReference type="ARBA" id="ARBA00022676"/>
    </source>
</evidence>
<dbReference type="Gene3D" id="3.90.550.50">
    <property type="match status" value="1"/>
</dbReference>
<evidence type="ECO:0000256" key="9">
    <source>
        <dbReference type="ARBA" id="ARBA00022968"/>
    </source>
</evidence>
<protein>
    <recommendedName>
        <fullName evidence="4">N-acetylgalactosaminide beta-1,3-galactosyltransferase</fullName>
        <ecNumber evidence="4">2.4.1.122</ecNumber>
    </recommendedName>
</protein>
<evidence type="ECO:0000259" key="13">
    <source>
        <dbReference type="Pfam" id="PF02434"/>
    </source>
</evidence>
<name>A0A816F375_ADIRI</name>
<dbReference type="InterPro" id="IPR026050">
    <property type="entry name" value="C1GALT1/C1GALT1_chp1"/>
</dbReference>